<gene>
    <name evidence="3" type="ORF">CPB83DRAFT_904104</name>
</gene>
<feature type="region of interest" description="Disordered" evidence="1">
    <location>
        <begin position="1"/>
        <end position="44"/>
    </location>
</feature>
<feature type="compositionally biased region" description="Low complexity" evidence="1">
    <location>
        <begin position="9"/>
        <end position="34"/>
    </location>
</feature>
<evidence type="ECO:0000256" key="2">
    <source>
        <dbReference type="SAM" id="Phobius"/>
    </source>
</evidence>
<evidence type="ECO:0000313" key="4">
    <source>
        <dbReference type="Proteomes" id="UP000807306"/>
    </source>
</evidence>
<dbReference type="AlphaFoldDB" id="A0A9P6JT52"/>
<dbReference type="Proteomes" id="UP000807306">
    <property type="component" value="Unassembled WGS sequence"/>
</dbReference>
<feature type="compositionally biased region" description="Basic and acidic residues" evidence="1">
    <location>
        <begin position="157"/>
        <end position="178"/>
    </location>
</feature>
<dbReference type="EMBL" id="MU157833">
    <property type="protein sequence ID" value="KAF9531976.1"/>
    <property type="molecule type" value="Genomic_DNA"/>
</dbReference>
<proteinExistence type="predicted"/>
<feature type="region of interest" description="Disordered" evidence="1">
    <location>
        <begin position="148"/>
        <end position="178"/>
    </location>
</feature>
<feature type="region of interest" description="Disordered" evidence="1">
    <location>
        <begin position="196"/>
        <end position="260"/>
    </location>
</feature>
<evidence type="ECO:0000256" key="1">
    <source>
        <dbReference type="SAM" id="MobiDB-lite"/>
    </source>
</evidence>
<keyword evidence="2" id="KW-1133">Transmembrane helix</keyword>
<reference evidence="3" key="1">
    <citation type="submission" date="2020-11" db="EMBL/GenBank/DDBJ databases">
        <authorList>
            <consortium name="DOE Joint Genome Institute"/>
            <person name="Ahrendt S."/>
            <person name="Riley R."/>
            <person name="Andreopoulos W."/>
            <person name="Labutti K."/>
            <person name="Pangilinan J."/>
            <person name="Ruiz-Duenas F.J."/>
            <person name="Barrasa J.M."/>
            <person name="Sanchez-Garcia M."/>
            <person name="Camarero S."/>
            <person name="Miyauchi S."/>
            <person name="Serrano A."/>
            <person name="Linde D."/>
            <person name="Babiker R."/>
            <person name="Drula E."/>
            <person name="Ayuso-Fernandez I."/>
            <person name="Pacheco R."/>
            <person name="Padilla G."/>
            <person name="Ferreira P."/>
            <person name="Barriuso J."/>
            <person name="Kellner H."/>
            <person name="Castanera R."/>
            <person name="Alfaro M."/>
            <person name="Ramirez L."/>
            <person name="Pisabarro A.G."/>
            <person name="Kuo A."/>
            <person name="Tritt A."/>
            <person name="Lipzen A."/>
            <person name="He G."/>
            <person name="Yan M."/>
            <person name="Ng V."/>
            <person name="Cullen D."/>
            <person name="Martin F."/>
            <person name="Rosso M.-N."/>
            <person name="Henrissat B."/>
            <person name="Hibbett D."/>
            <person name="Martinez A.T."/>
            <person name="Grigoriev I.V."/>
        </authorList>
    </citation>
    <scope>NUCLEOTIDE SEQUENCE</scope>
    <source>
        <strain evidence="3">CBS 506.95</strain>
    </source>
</reference>
<keyword evidence="2" id="KW-0472">Membrane</keyword>
<keyword evidence="2" id="KW-0812">Transmembrane</keyword>
<accession>A0A9P6JT52</accession>
<feature type="transmembrane region" description="Helical" evidence="2">
    <location>
        <begin position="53"/>
        <end position="72"/>
    </location>
</feature>
<evidence type="ECO:0000313" key="3">
    <source>
        <dbReference type="EMBL" id="KAF9531976.1"/>
    </source>
</evidence>
<protein>
    <submittedName>
        <fullName evidence="3">Uncharacterized protein</fullName>
    </submittedName>
</protein>
<feature type="region of interest" description="Disordered" evidence="1">
    <location>
        <begin position="112"/>
        <end position="133"/>
    </location>
</feature>
<keyword evidence="4" id="KW-1185">Reference proteome</keyword>
<comment type="caution">
    <text evidence="3">The sequence shown here is derived from an EMBL/GenBank/DDBJ whole genome shotgun (WGS) entry which is preliminary data.</text>
</comment>
<feature type="compositionally biased region" description="Polar residues" evidence="1">
    <location>
        <begin position="207"/>
        <end position="219"/>
    </location>
</feature>
<organism evidence="3 4">
    <name type="scientific">Crepidotus variabilis</name>
    <dbReference type="NCBI Taxonomy" id="179855"/>
    <lineage>
        <taxon>Eukaryota</taxon>
        <taxon>Fungi</taxon>
        <taxon>Dikarya</taxon>
        <taxon>Basidiomycota</taxon>
        <taxon>Agaricomycotina</taxon>
        <taxon>Agaricomycetes</taxon>
        <taxon>Agaricomycetidae</taxon>
        <taxon>Agaricales</taxon>
        <taxon>Agaricineae</taxon>
        <taxon>Crepidotaceae</taxon>
        <taxon>Crepidotus</taxon>
    </lineage>
</organism>
<name>A0A9P6JT52_9AGAR</name>
<sequence length="278" mass="30929">MLLPRLESTGDPCPSGSGSCSTSALSTSSEPGSPDTYDDSDNPNYHNTGPQRYIGIVMVAVIALAIFAYWIVWMFKKKNRASIEGDDLVLFPAPKSELPLSQSKSRSWLCFGRRRAPPTTPPSPASSAPSSADPEKIKFNFKELQLPAQSALQSPESPERSRKISEVEKTRRRVLEDSAPRGKVVKEVSGGMVIYTTRRSREAGARQSHTAPLSPTLSVPESALRPPRRSSRRIEPEERRGRRRSPVRGRVRSVDLNADWHMEHVQGVRYEARTPPER</sequence>
<feature type="compositionally biased region" description="Basic residues" evidence="1">
    <location>
        <begin position="241"/>
        <end position="251"/>
    </location>
</feature>